<evidence type="ECO:0000313" key="2">
    <source>
        <dbReference type="Proteomes" id="UP000593577"/>
    </source>
</evidence>
<name>A0A7J8X314_GOSAI</name>
<organism evidence="1 2">
    <name type="scientific">Gossypium aridum</name>
    <name type="common">American cotton</name>
    <name type="synonym">Erioxylum aridum</name>
    <dbReference type="NCBI Taxonomy" id="34290"/>
    <lineage>
        <taxon>Eukaryota</taxon>
        <taxon>Viridiplantae</taxon>
        <taxon>Streptophyta</taxon>
        <taxon>Embryophyta</taxon>
        <taxon>Tracheophyta</taxon>
        <taxon>Spermatophyta</taxon>
        <taxon>Magnoliopsida</taxon>
        <taxon>eudicotyledons</taxon>
        <taxon>Gunneridae</taxon>
        <taxon>Pentapetalae</taxon>
        <taxon>rosids</taxon>
        <taxon>malvids</taxon>
        <taxon>Malvales</taxon>
        <taxon>Malvaceae</taxon>
        <taxon>Malvoideae</taxon>
        <taxon>Gossypium</taxon>
    </lineage>
</organism>
<keyword evidence="2" id="KW-1185">Reference proteome</keyword>
<evidence type="ECO:0000313" key="1">
    <source>
        <dbReference type="EMBL" id="MBA0681666.1"/>
    </source>
</evidence>
<comment type="caution">
    <text evidence="1">The sequence shown here is derived from an EMBL/GenBank/DDBJ whole genome shotgun (WGS) entry which is preliminary data.</text>
</comment>
<sequence>MCKFHVPSIYITDNNFFFTCLNNPIVG</sequence>
<proteinExistence type="predicted"/>
<protein>
    <submittedName>
        <fullName evidence="1">Uncharacterized protein</fullName>
    </submittedName>
</protein>
<gene>
    <name evidence="1" type="ORF">Goari_023452</name>
</gene>
<dbReference type="Proteomes" id="UP000593577">
    <property type="component" value="Unassembled WGS sequence"/>
</dbReference>
<dbReference type="EMBL" id="JABFAA010000005">
    <property type="protein sequence ID" value="MBA0681666.1"/>
    <property type="molecule type" value="Genomic_DNA"/>
</dbReference>
<dbReference type="AlphaFoldDB" id="A0A7J8X314"/>
<reference evidence="1 2" key="1">
    <citation type="journal article" date="2019" name="Genome Biol. Evol.">
        <title>Insights into the evolution of the New World diploid cottons (Gossypium, subgenus Houzingenia) based on genome sequencing.</title>
        <authorList>
            <person name="Grover C.E."/>
            <person name="Arick M.A. 2nd"/>
            <person name="Thrash A."/>
            <person name="Conover J.L."/>
            <person name="Sanders W.S."/>
            <person name="Peterson D.G."/>
            <person name="Frelichowski J.E."/>
            <person name="Scheffler J.A."/>
            <person name="Scheffler B.E."/>
            <person name="Wendel J.F."/>
        </authorList>
    </citation>
    <scope>NUCLEOTIDE SEQUENCE [LARGE SCALE GENOMIC DNA]</scope>
    <source>
        <strain evidence="1">185</strain>
        <tissue evidence="1">Leaf</tissue>
    </source>
</reference>
<accession>A0A7J8X314</accession>